<evidence type="ECO:0000259" key="2">
    <source>
        <dbReference type="Pfam" id="PF13581"/>
    </source>
</evidence>
<dbReference type="EMBL" id="JAIFZO010000002">
    <property type="protein sequence ID" value="MCX4233729.1"/>
    <property type="molecule type" value="Genomic_DNA"/>
</dbReference>
<dbReference type="InterPro" id="IPR036890">
    <property type="entry name" value="HATPase_C_sf"/>
</dbReference>
<dbReference type="PANTHER" id="PTHR35526:SF3">
    <property type="entry name" value="ANTI-SIGMA-F FACTOR RSBW"/>
    <property type="match status" value="1"/>
</dbReference>
<keyword evidence="1" id="KW-0808">Transferase</keyword>
<protein>
    <submittedName>
        <fullName evidence="3">ATP-binding protein</fullName>
    </submittedName>
</protein>
<dbReference type="RefSeq" id="WP_267026638.1">
    <property type="nucleotide sequence ID" value="NZ_JAIFZO010000002.1"/>
</dbReference>
<organism evidence="3 4">
    <name type="scientific">Streptomyces ortus</name>
    <dbReference type="NCBI Taxonomy" id="2867268"/>
    <lineage>
        <taxon>Bacteria</taxon>
        <taxon>Bacillati</taxon>
        <taxon>Actinomycetota</taxon>
        <taxon>Actinomycetes</taxon>
        <taxon>Kitasatosporales</taxon>
        <taxon>Streptomycetaceae</taxon>
        <taxon>Streptomyces</taxon>
    </lineage>
</organism>
<evidence type="ECO:0000256" key="1">
    <source>
        <dbReference type="ARBA" id="ARBA00022527"/>
    </source>
</evidence>
<proteinExistence type="predicted"/>
<keyword evidence="1" id="KW-0723">Serine/threonine-protein kinase</keyword>
<dbReference type="CDD" id="cd16936">
    <property type="entry name" value="HATPase_RsbW-like"/>
    <property type="match status" value="1"/>
</dbReference>
<sequence length="153" mass="16180">MESVDGGNGSDARVSSTVMELSGDTSCIAAARRLAADFLSRAGPEQHVAVSDHALGLTQLVVSELVTNARRHAPGPALMELRLADSTVEVTVQDSVPVRPTIHAFDPERIGRHGLEIVAAVADDFYVQLEPTGKRVTAHISLNDTPAPGPRQP</sequence>
<evidence type="ECO:0000313" key="3">
    <source>
        <dbReference type="EMBL" id="MCX4233729.1"/>
    </source>
</evidence>
<feature type="domain" description="Histidine kinase/HSP90-like ATPase" evidence="2">
    <location>
        <begin position="29"/>
        <end position="138"/>
    </location>
</feature>
<gene>
    <name evidence="3" type="ORF">K3769_13255</name>
</gene>
<keyword evidence="3" id="KW-0547">Nucleotide-binding</keyword>
<dbReference type="Pfam" id="PF13581">
    <property type="entry name" value="HATPase_c_2"/>
    <property type="match status" value="1"/>
</dbReference>
<dbReference type="Proteomes" id="UP001165590">
    <property type="component" value="Unassembled WGS sequence"/>
</dbReference>
<reference evidence="3" key="1">
    <citation type="journal article" date="2022" name="bioRxiv">
        <title>Discovery and biosynthetic assessment of Streptomyces ortus sp nov. isolated from a deep-sea sponge.</title>
        <authorList>
            <person name="Williams S.E."/>
        </authorList>
    </citation>
    <scope>NUCLEOTIDE SEQUENCE</scope>
    <source>
        <strain evidence="3">A15ISP2-DRY2</strain>
    </source>
</reference>
<dbReference type="PANTHER" id="PTHR35526">
    <property type="entry name" value="ANTI-SIGMA-F FACTOR RSBW-RELATED"/>
    <property type="match status" value="1"/>
</dbReference>
<comment type="caution">
    <text evidence="3">The sequence shown here is derived from an EMBL/GenBank/DDBJ whole genome shotgun (WGS) entry which is preliminary data.</text>
</comment>
<keyword evidence="4" id="KW-1185">Reference proteome</keyword>
<dbReference type="InterPro" id="IPR050267">
    <property type="entry name" value="Anti-sigma-factor_SerPK"/>
</dbReference>
<keyword evidence="1" id="KW-0418">Kinase</keyword>
<dbReference type="InterPro" id="IPR003594">
    <property type="entry name" value="HATPase_dom"/>
</dbReference>
<name>A0ABT3V135_9ACTN</name>
<keyword evidence="3" id="KW-0067">ATP-binding</keyword>
<accession>A0ABT3V135</accession>
<dbReference type="SUPFAM" id="SSF55874">
    <property type="entry name" value="ATPase domain of HSP90 chaperone/DNA topoisomerase II/histidine kinase"/>
    <property type="match status" value="1"/>
</dbReference>
<dbReference type="Gene3D" id="3.30.565.10">
    <property type="entry name" value="Histidine kinase-like ATPase, C-terminal domain"/>
    <property type="match status" value="1"/>
</dbReference>
<evidence type="ECO:0000313" key="4">
    <source>
        <dbReference type="Proteomes" id="UP001165590"/>
    </source>
</evidence>
<dbReference type="GO" id="GO:0005524">
    <property type="term" value="F:ATP binding"/>
    <property type="evidence" value="ECO:0007669"/>
    <property type="project" value="UniProtKB-KW"/>
</dbReference>